<evidence type="ECO:0000256" key="2">
    <source>
        <dbReference type="ARBA" id="ARBA00022771"/>
    </source>
</evidence>
<dbReference type="KEGG" id="sind:105175553"/>
<feature type="compositionally biased region" description="Low complexity" evidence="10">
    <location>
        <begin position="35"/>
        <end position="46"/>
    </location>
</feature>
<evidence type="ECO:0000313" key="12">
    <source>
        <dbReference type="Proteomes" id="UP000504604"/>
    </source>
</evidence>
<keyword evidence="7 8" id="KW-0539">Nucleus</keyword>
<feature type="region of interest" description="Disordered" evidence="10">
    <location>
        <begin position="1"/>
        <end position="55"/>
    </location>
</feature>
<keyword evidence="12" id="KW-1185">Reference proteome</keyword>
<feature type="compositionally biased region" description="Basic and acidic residues" evidence="10">
    <location>
        <begin position="9"/>
        <end position="18"/>
    </location>
</feature>
<dbReference type="PROSITE" id="PS50884">
    <property type="entry name" value="ZF_DOF_2"/>
    <property type="match status" value="1"/>
</dbReference>
<name>A0A6I9UDR9_SESIN</name>
<sequence>MQFMQSNMEQRRNEEKLLKQQQDQQQPPSRRLKPAEMQMAAAHNQHQPPPPQKCPRCDSSNTKFCYYNNYSLSQPRYFCKGCRRYWTQGGTLRNVPVGGGCRKTKRPKPSIPSSSSSEIARTQSLSPALPSQNLTGMISGSALRALPSVIPSVGHSNFYTGGAFMSSLASMQSLPAGINQGVALNLGGGGQYGVSMALLQGINVLPTMKPQEPQQLLQNDFFQPHQSLTIPPRPSLSSWTQGFLSRGTASSSTASPSFWMGTAADGGADGGNQGSSSFNPNHWSSDNHPGFDPSQ</sequence>
<dbReference type="GO" id="GO:0003677">
    <property type="term" value="F:DNA binding"/>
    <property type="evidence" value="ECO:0007669"/>
    <property type="project" value="UniProtKB-UniRule"/>
</dbReference>
<gene>
    <name evidence="13" type="primary">LOC105175553</name>
</gene>
<evidence type="ECO:0000256" key="1">
    <source>
        <dbReference type="ARBA" id="ARBA00022723"/>
    </source>
</evidence>
<dbReference type="GO" id="GO:0005634">
    <property type="term" value="C:nucleus"/>
    <property type="evidence" value="ECO:0007669"/>
    <property type="project" value="UniProtKB-SubCell"/>
</dbReference>
<dbReference type="Pfam" id="PF02701">
    <property type="entry name" value="Zn_ribbon_Dof"/>
    <property type="match status" value="1"/>
</dbReference>
<reference evidence="13" key="1">
    <citation type="journal article" date="2011" name="BMC Genomics">
        <title>Characterization of the sesame (Sesamum indicum L.) global transcriptome using Illumina paired-end sequencing and development of EST-SSR markers.</title>
        <authorList>
            <person name="Wei W."/>
            <person name="Qi X."/>
            <person name="Wang L."/>
            <person name="Zhang Y."/>
            <person name="Hua W."/>
            <person name="Li D."/>
            <person name="Lv H."/>
            <person name="Zhang X."/>
        </authorList>
    </citation>
    <scope>NUCLEOTIDE SEQUENCE</scope>
</reference>
<dbReference type="PANTHER" id="PTHR31992">
    <property type="entry name" value="DOF ZINC FINGER PROTEIN DOF1.4-RELATED"/>
    <property type="match status" value="1"/>
</dbReference>
<feature type="region of interest" description="Disordered" evidence="10">
    <location>
        <begin position="97"/>
        <end position="131"/>
    </location>
</feature>
<feature type="compositionally biased region" description="Polar residues" evidence="10">
    <location>
        <begin position="274"/>
        <end position="295"/>
    </location>
</feature>
<evidence type="ECO:0000256" key="10">
    <source>
        <dbReference type="SAM" id="MobiDB-lite"/>
    </source>
</evidence>
<dbReference type="InterPro" id="IPR003851">
    <property type="entry name" value="Znf_Dof"/>
</dbReference>
<evidence type="ECO:0000256" key="3">
    <source>
        <dbReference type="ARBA" id="ARBA00022833"/>
    </source>
</evidence>
<dbReference type="GO" id="GO:0008270">
    <property type="term" value="F:zinc ion binding"/>
    <property type="evidence" value="ECO:0007669"/>
    <property type="project" value="UniProtKB-KW"/>
</dbReference>
<comment type="function">
    <text evidence="9">Transcription factor that binds specifically to a 5'-AA[AG]G-3' consensus core sequence.</text>
</comment>
<dbReference type="GeneID" id="105175553"/>
<keyword evidence="3 9" id="KW-0862">Zinc</keyword>
<dbReference type="PROSITE" id="PS01361">
    <property type="entry name" value="ZF_DOF_1"/>
    <property type="match status" value="1"/>
</dbReference>
<feature type="compositionally biased region" description="Polar residues" evidence="10">
    <location>
        <begin position="118"/>
        <end position="131"/>
    </location>
</feature>
<organism evidence="12 13">
    <name type="scientific">Sesamum indicum</name>
    <name type="common">Oriental sesame</name>
    <name type="synonym">Sesamum orientale</name>
    <dbReference type="NCBI Taxonomy" id="4182"/>
    <lineage>
        <taxon>Eukaryota</taxon>
        <taxon>Viridiplantae</taxon>
        <taxon>Streptophyta</taxon>
        <taxon>Embryophyta</taxon>
        <taxon>Tracheophyta</taxon>
        <taxon>Spermatophyta</taxon>
        <taxon>Magnoliopsida</taxon>
        <taxon>eudicotyledons</taxon>
        <taxon>Gunneridae</taxon>
        <taxon>Pentapetalae</taxon>
        <taxon>asterids</taxon>
        <taxon>lamiids</taxon>
        <taxon>Lamiales</taxon>
        <taxon>Pedaliaceae</taxon>
        <taxon>Sesamum</taxon>
    </lineage>
</organism>
<keyword evidence="6 9" id="KW-0804">Transcription</keyword>
<evidence type="ECO:0000256" key="5">
    <source>
        <dbReference type="ARBA" id="ARBA00023125"/>
    </source>
</evidence>
<proteinExistence type="predicted"/>
<reference evidence="13" key="2">
    <citation type="submission" date="2025-08" db="UniProtKB">
        <authorList>
            <consortium name="RefSeq"/>
        </authorList>
    </citation>
    <scope>IDENTIFICATION</scope>
</reference>
<evidence type="ECO:0000313" key="13">
    <source>
        <dbReference type="RefSeq" id="XP_011096324.2"/>
    </source>
</evidence>
<accession>A0A6I9UDR9</accession>
<dbReference type="PANTHER" id="PTHR31992:SF108">
    <property type="entry name" value="DOF ZINC FINGER PROTEIN"/>
    <property type="match status" value="1"/>
</dbReference>
<evidence type="ECO:0000259" key="11">
    <source>
        <dbReference type="PROSITE" id="PS50884"/>
    </source>
</evidence>
<dbReference type="Proteomes" id="UP000504604">
    <property type="component" value="Linkage group LG12"/>
</dbReference>
<keyword evidence="1 9" id="KW-0479">Metal-binding</keyword>
<keyword evidence="4 9" id="KW-0805">Transcription regulation</keyword>
<dbReference type="InParanoid" id="A0A6I9UDR9"/>
<feature type="domain" description="Dof-type" evidence="11">
    <location>
        <begin position="52"/>
        <end position="106"/>
    </location>
</feature>
<protein>
    <recommendedName>
        <fullName evidence="9">Dof zinc finger protein</fullName>
    </recommendedName>
</protein>
<dbReference type="InterPro" id="IPR045174">
    <property type="entry name" value="Dof"/>
</dbReference>
<evidence type="ECO:0000256" key="6">
    <source>
        <dbReference type="ARBA" id="ARBA00023163"/>
    </source>
</evidence>
<evidence type="ECO:0000256" key="8">
    <source>
        <dbReference type="PROSITE-ProRule" id="PRU00071"/>
    </source>
</evidence>
<dbReference type="RefSeq" id="XP_011096324.2">
    <property type="nucleotide sequence ID" value="XM_011098022.2"/>
</dbReference>
<evidence type="ECO:0000256" key="9">
    <source>
        <dbReference type="RuleBase" id="RU369094"/>
    </source>
</evidence>
<evidence type="ECO:0000256" key="7">
    <source>
        <dbReference type="ARBA" id="ARBA00023242"/>
    </source>
</evidence>
<dbReference type="GO" id="GO:0003700">
    <property type="term" value="F:DNA-binding transcription factor activity"/>
    <property type="evidence" value="ECO:0007669"/>
    <property type="project" value="UniProtKB-UniRule"/>
</dbReference>
<comment type="subcellular location">
    <subcellularLocation>
        <location evidence="8 9">Nucleus</location>
    </subcellularLocation>
</comment>
<keyword evidence="2 8" id="KW-0863">Zinc-finger</keyword>
<evidence type="ECO:0000256" key="4">
    <source>
        <dbReference type="ARBA" id="ARBA00023015"/>
    </source>
</evidence>
<dbReference type="OrthoDB" id="1927254at2759"/>
<feature type="region of interest" description="Disordered" evidence="10">
    <location>
        <begin position="249"/>
        <end position="295"/>
    </location>
</feature>
<keyword evidence="5 8" id="KW-0238">DNA-binding</keyword>
<dbReference type="AlphaFoldDB" id="A0A6I9UDR9"/>